<feature type="region of interest" description="Disordered" evidence="1">
    <location>
        <begin position="508"/>
        <end position="542"/>
    </location>
</feature>
<feature type="compositionally biased region" description="Basic and acidic residues" evidence="1">
    <location>
        <begin position="512"/>
        <end position="522"/>
    </location>
</feature>
<feature type="compositionally biased region" description="Polar residues" evidence="1">
    <location>
        <begin position="302"/>
        <end position="316"/>
    </location>
</feature>
<feature type="compositionally biased region" description="Low complexity" evidence="1">
    <location>
        <begin position="782"/>
        <end position="792"/>
    </location>
</feature>
<feature type="compositionally biased region" description="Polar residues" evidence="1">
    <location>
        <begin position="864"/>
        <end position="874"/>
    </location>
</feature>
<feature type="region of interest" description="Disordered" evidence="1">
    <location>
        <begin position="1005"/>
        <end position="1046"/>
    </location>
</feature>
<keyword evidence="3" id="KW-1185">Reference proteome</keyword>
<feature type="compositionally biased region" description="Basic and acidic residues" evidence="1">
    <location>
        <begin position="908"/>
        <end position="924"/>
    </location>
</feature>
<feature type="compositionally biased region" description="Polar residues" evidence="1">
    <location>
        <begin position="223"/>
        <end position="241"/>
    </location>
</feature>
<comment type="caution">
    <text evidence="2">The sequence shown here is derived from an EMBL/GenBank/DDBJ whole genome shotgun (WGS) entry which is preliminary data.</text>
</comment>
<feature type="region of interest" description="Disordered" evidence="1">
    <location>
        <begin position="768"/>
        <end position="793"/>
    </location>
</feature>
<feature type="region of interest" description="Disordered" evidence="1">
    <location>
        <begin position="1129"/>
        <end position="1190"/>
    </location>
</feature>
<gene>
    <name evidence="2" type="ORF">CTEN210_03778</name>
</gene>
<feature type="compositionally biased region" description="Polar residues" evidence="1">
    <location>
        <begin position="1159"/>
        <end position="1190"/>
    </location>
</feature>
<feature type="region of interest" description="Disordered" evidence="1">
    <location>
        <begin position="807"/>
        <end position="826"/>
    </location>
</feature>
<feature type="region of interest" description="Disordered" evidence="1">
    <location>
        <begin position="1061"/>
        <end position="1102"/>
    </location>
</feature>
<feature type="compositionally biased region" description="Basic and acidic residues" evidence="1">
    <location>
        <begin position="885"/>
        <end position="901"/>
    </location>
</feature>
<proteinExistence type="predicted"/>
<evidence type="ECO:0000313" key="2">
    <source>
        <dbReference type="EMBL" id="GFH47303.1"/>
    </source>
</evidence>
<evidence type="ECO:0000313" key="3">
    <source>
        <dbReference type="Proteomes" id="UP001054902"/>
    </source>
</evidence>
<dbReference type="Proteomes" id="UP001054902">
    <property type="component" value="Unassembled WGS sequence"/>
</dbReference>
<feature type="region of interest" description="Disordered" evidence="1">
    <location>
        <begin position="864"/>
        <end position="947"/>
    </location>
</feature>
<feature type="compositionally biased region" description="Polar residues" evidence="1">
    <location>
        <begin position="181"/>
        <end position="193"/>
    </location>
</feature>
<feature type="compositionally biased region" description="Acidic residues" evidence="1">
    <location>
        <begin position="1062"/>
        <end position="1073"/>
    </location>
</feature>
<organism evidence="2 3">
    <name type="scientific">Chaetoceros tenuissimus</name>
    <dbReference type="NCBI Taxonomy" id="426638"/>
    <lineage>
        <taxon>Eukaryota</taxon>
        <taxon>Sar</taxon>
        <taxon>Stramenopiles</taxon>
        <taxon>Ochrophyta</taxon>
        <taxon>Bacillariophyta</taxon>
        <taxon>Coscinodiscophyceae</taxon>
        <taxon>Chaetocerotophycidae</taxon>
        <taxon>Chaetocerotales</taxon>
        <taxon>Chaetocerotaceae</taxon>
        <taxon>Chaetoceros</taxon>
    </lineage>
</organism>
<evidence type="ECO:0000256" key="1">
    <source>
        <dbReference type="SAM" id="MobiDB-lite"/>
    </source>
</evidence>
<protein>
    <submittedName>
        <fullName evidence="2">Uncharacterized protein</fullName>
    </submittedName>
</protein>
<feature type="region of interest" description="Disordered" evidence="1">
    <location>
        <begin position="295"/>
        <end position="316"/>
    </location>
</feature>
<feature type="compositionally biased region" description="Polar residues" evidence="1">
    <location>
        <begin position="523"/>
        <end position="539"/>
    </location>
</feature>
<feature type="compositionally biased region" description="Polar residues" evidence="1">
    <location>
        <begin position="927"/>
        <end position="941"/>
    </location>
</feature>
<dbReference type="EMBL" id="BLLK01000022">
    <property type="protein sequence ID" value="GFH47303.1"/>
    <property type="molecule type" value="Genomic_DNA"/>
</dbReference>
<reference evidence="2 3" key="1">
    <citation type="journal article" date="2021" name="Sci. Rep.">
        <title>The genome of the diatom Chaetoceros tenuissimus carries an ancient integrated fragment of an extant virus.</title>
        <authorList>
            <person name="Hongo Y."/>
            <person name="Kimura K."/>
            <person name="Takaki Y."/>
            <person name="Yoshida Y."/>
            <person name="Baba S."/>
            <person name="Kobayashi G."/>
            <person name="Nagasaki K."/>
            <person name="Hano T."/>
            <person name="Tomaru Y."/>
        </authorList>
    </citation>
    <scope>NUCLEOTIDE SEQUENCE [LARGE SCALE GENOMIC DNA]</scope>
    <source>
        <strain evidence="2 3">NIES-3715</strain>
    </source>
</reference>
<feature type="compositionally biased region" description="Basic and acidic residues" evidence="1">
    <location>
        <begin position="1031"/>
        <end position="1040"/>
    </location>
</feature>
<name>A0AAD3CJZ5_9STRA</name>
<accession>A0AAD3CJZ5</accession>
<feature type="region of interest" description="Disordered" evidence="1">
    <location>
        <begin position="122"/>
        <end position="261"/>
    </location>
</feature>
<sequence length="1284" mass="143685">MSSVAYSELKRAAKSLLDQNLEPTLEAFQHYFPHVVKDDLQYASVKNEVDWFKCKHLVRQREKGVDVALVPFQRPKTDTAIRKKSRKRAAHRVIPSLRNEDASLTSLNSCSAIGSKHNQELDNANAPLEGKSRECNISPLPKKQKNVSISQEEHNDDEESPLETRTTSEDTCDNSLVVKKGQSNVSLGTSTESNLDETIKLRAKRSKPRMEEKNLSPPPFSKSILNIQESTSEASPPTLNSHTDDNSSSDKAGATDDTDKRVNIHTDCNVLATAATEKNHSPDAIEETREDLLDSSFRHDQNNTYSTASTNESETRLDSMTNEFMTCFGFEENNNLNASSACQYESATNILPSDDMSDELEIGPLPSFDESSDTVVDDSSGLVHRHYTSLDVTTMSATSSRASTEANVNTSIIAETPVLNELDDPLMQLMQGVDDSMANASLESHNSLETTSITTNPEIANTSLNTTAHPREEVNITEKKTVANSQKAKDDETNLTLVQAQVGDFAATTTTNERDVEKETNTESKSGSMMSTATNNTVNMDGDQPFEAPVRFLKRNDAKAFEKVKNIIQAMVDEGIEHTGIEFRKKYPSMTSKYERSTLSVAIRNFTRQKEQQLEKQRNQKIRREMINNSQTHPQMHQDYFSPHMHAFHQHSAMDPTYMYNQTAPIDPRTNILPGPVGFGHPPRVYNGDYGYTMPHAFPGPVGFDPPPYVYNSDYRYTMPRAHMDSANDVSKPSKMRYEVTEGQNNYSHNESNIQEYVESRQISNKPLNVKGSQHDEKDVCNSDNNCSPNENNTEEYAESLQISNEPLNTKGSQHDEKDVYSSDESLDDDTIIDVIRTADPYGEKYEAQEKHKEVEALLTDSVESNLGQEVTNNDEQHRSVTIHEITKDGGKGKRIAHDDGNEQSSSNDRDDHLDKEISSKSPRDGVNTSDSTKPRTSIDSALTEMPSKEIACEETNDDEAHLQHLEANIDHAMVDESVETSAGKFSENAVEVGEKNEVVCLDNETSSNQSENHTRKNIESFIMKSGGKTSSDRDQKSTDIDQQYNGCVDDIARQSEIIFLGDDDDDDDDDQESTSQRDKDANFEIEESTTSGSKKDSIFCESDSDSEVSIIRKVIDLDTATGSKKDSIFVDSDSEESTFNQDKDDDFGNKEPHEIATGSKNRTNNEDSTQSTGYPNSTHQCTSKESNTGETAATVQRKVFDELLKRKAISLADLIFEIIALSSNWLECQEYAEKLIKLGFYDEKMMKDFCKVEIVDSKQFASFMKVEHRLALKKWVLENGTYK</sequence>